<sequence length="642" mass="71682">MASEQEAKLELFLQWLQVNGVELRGCKIKYCNSMKGFGLFSSNPTSDGELLPHSRIPFILNSSAISLAPCRLASSPGVLLVVPLDLAITPMRVLEDPLVGPACRAMLEEGEVDDRLLMILFITVERLRKNSSWKPYLDMIPSSFRSPIWFADDEFQELKGTSVYQATKLQKKSLQAVFDNKVKGLVKTLLTLDGDSERANSVFWTRALNIPLPRFYVFPEHGEEAHHTEKSCEEVLKKPDERRPENNETNGITRGLDSNTMQGETLCVEGLVPGIDFCNHDLKAAATWEVDRAGSVTGVPLSIYLISVDQGPFQVDKEIAISYGDKGNEELLYLYGFVIEDNPDDYLMVHYPAEALQNIPFSECKLQLLQAQVAYFPGMHFGLLLRFKAPPKAELRCLLPRSLLDHGFFPHSPSQTDSSQKHSFDKVGKYSWSGQRKTPSYVNKLVFPEDFLTSLRTIAMQEDELLRVQALLEELVGTERQREPSDAEVRAAVWEACGDSGALQLLLDLLNAKMMNLEEGSGTEESDTKLLVKAYVMDSPACSRSAEKEDLDGQEVMSGNRWSSIVYRRGQKQLTRLSLGRWNMLYNYAQLKGADTSPCGHLYEFSTRNCCQLGFFKASHISQGPPNRVGDSGGNGAIGDGH</sequence>
<comment type="caution">
    <text evidence="2">The sequence shown here is derived from an EMBL/GenBank/DDBJ whole genome shotgun (WGS) entry which is preliminary data.</text>
</comment>
<evidence type="ECO:0000313" key="3">
    <source>
        <dbReference type="Proteomes" id="UP001153076"/>
    </source>
</evidence>
<reference evidence="2" key="1">
    <citation type="submission" date="2022-04" db="EMBL/GenBank/DDBJ databases">
        <title>Carnegiea gigantea Genome sequencing and assembly v2.</title>
        <authorList>
            <person name="Copetti D."/>
            <person name="Sanderson M.J."/>
            <person name="Burquez A."/>
            <person name="Wojciechowski M.F."/>
        </authorList>
    </citation>
    <scope>NUCLEOTIDE SEQUENCE</scope>
    <source>
        <strain evidence="2">SGP5-SGP5p</strain>
        <tissue evidence="2">Aerial part</tissue>
    </source>
</reference>
<dbReference type="CDD" id="cd10527">
    <property type="entry name" value="SET_LSMT"/>
    <property type="match status" value="1"/>
</dbReference>
<evidence type="ECO:0000313" key="2">
    <source>
        <dbReference type="EMBL" id="KAJ8450173.1"/>
    </source>
</evidence>
<keyword evidence="3" id="KW-1185">Reference proteome</keyword>
<dbReference type="OrthoDB" id="42889at2759"/>
<feature type="compositionally biased region" description="Polar residues" evidence="1">
    <location>
        <begin position="247"/>
        <end position="256"/>
    </location>
</feature>
<protein>
    <recommendedName>
        <fullName evidence="4">SET domain-containing protein</fullName>
    </recommendedName>
</protein>
<dbReference type="InterPro" id="IPR050600">
    <property type="entry name" value="SETD3_SETD6_MTase"/>
</dbReference>
<dbReference type="GO" id="GO:0016279">
    <property type="term" value="F:protein-lysine N-methyltransferase activity"/>
    <property type="evidence" value="ECO:0007669"/>
    <property type="project" value="TreeGrafter"/>
</dbReference>
<feature type="region of interest" description="Disordered" evidence="1">
    <location>
        <begin position="228"/>
        <end position="256"/>
    </location>
</feature>
<evidence type="ECO:0008006" key="4">
    <source>
        <dbReference type="Google" id="ProtNLM"/>
    </source>
</evidence>
<gene>
    <name evidence="2" type="ORF">Cgig2_033367</name>
</gene>
<dbReference type="InterPro" id="IPR046341">
    <property type="entry name" value="SET_dom_sf"/>
</dbReference>
<proteinExistence type="predicted"/>
<dbReference type="SUPFAM" id="SSF82199">
    <property type="entry name" value="SET domain"/>
    <property type="match status" value="1"/>
</dbReference>
<dbReference type="AlphaFoldDB" id="A0A9Q1KV77"/>
<dbReference type="Gene3D" id="3.90.1410.10">
    <property type="entry name" value="set domain protein methyltransferase, domain 1"/>
    <property type="match status" value="1"/>
</dbReference>
<dbReference type="PANTHER" id="PTHR13271:SF55">
    <property type="entry name" value="SET DOMAIN-CONTAINING PROTEIN"/>
    <property type="match status" value="1"/>
</dbReference>
<name>A0A9Q1KV77_9CARY</name>
<dbReference type="Proteomes" id="UP001153076">
    <property type="component" value="Unassembled WGS sequence"/>
</dbReference>
<evidence type="ECO:0000256" key="1">
    <source>
        <dbReference type="SAM" id="MobiDB-lite"/>
    </source>
</evidence>
<dbReference type="PANTHER" id="PTHR13271">
    <property type="entry name" value="UNCHARACTERIZED PUTATIVE METHYLTRANSFERASE"/>
    <property type="match status" value="1"/>
</dbReference>
<feature type="compositionally biased region" description="Basic and acidic residues" evidence="1">
    <location>
        <begin position="228"/>
        <end position="246"/>
    </location>
</feature>
<organism evidence="2 3">
    <name type="scientific">Carnegiea gigantea</name>
    <dbReference type="NCBI Taxonomy" id="171969"/>
    <lineage>
        <taxon>Eukaryota</taxon>
        <taxon>Viridiplantae</taxon>
        <taxon>Streptophyta</taxon>
        <taxon>Embryophyta</taxon>
        <taxon>Tracheophyta</taxon>
        <taxon>Spermatophyta</taxon>
        <taxon>Magnoliopsida</taxon>
        <taxon>eudicotyledons</taxon>
        <taxon>Gunneridae</taxon>
        <taxon>Pentapetalae</taxon>
        <taxon>Caryophyllales</taxon>
        <taxon>Cactineae</taxon>
        <taxon>Cactaceae</taxon>
        <taxon>Cactoideae</taxon>
        <taxon>Echinocereeae</taxon>
        <taxon>Carnegiea</taxon>
    </lineage>
</organism>
<dbReference type="EMBL" id="JAKOGI010000017">
    <property type="protein sequence ID" value="KAJ8450173.1"/>
    <property type="molecule type" value="Genomic_DNA"/>
</dbReference>
<accession>A0A9Q1KV77</accession>